<dbReference type="OrthoDB" id="3729649at2"/>
<organism evidence="2 3">
    <name type="scientific">Ornithinicoccus hortensis</name>
    <dbReference type="NCBI Taxonomy" id="82346"/>
    <lineage>
        <taxon>Bacteria</taxon>
        <taxon>Bacillati</taxon>
        <taxon>Actinomycetota</taxon>
        <taxon>Actinomycetes</taxon>
        <taxon>Micrococcales</taxon>
        <taxon>Intrasporangiaceae</taxon>
        <taxon>Ornithinicoccus</taxon>
    </lineage>
</organism>
<dbReference type="InterPro" id="IPR016181">
    <property type="entry name" value="Acyl_CoA_acyltransferase"/>
</dbReference>
<comment type="caution">
    <text evidence="2">The sequence shown here is derived from an EMBL/GenBank/DDBJ whole genome shotgun (WGS) entry which is preliminary data.</text>
</comment>
<dbReference type="Pfam" id="PF00583">
    <property type="entry name" value="Acetyltransf_1"/>
    <property type="match status" value="1"/>
</dbReference>
<dbReference type="AlphaFoldDB" id="A0A542YV03"/>
<sequence>MTGLPPDHPTREVTDPEGLAQVYAALLVPSFPPSELVPPEWLTEGVASGRVAVLVAEDASGPVATSVSEQLGEGVVLLTYFATRADMRGRGIGSALFTRMLHDVRARDRPTLVVAEVERPDRHTGSEAFGDPAARLRFYGRHGARVLDLPYFQPAIDEAADPVHGMLLLALWADPRVEVTAQDGGVSVPGPGLVATALGSILEDETVPSPEGAVLRAAAGVPLVRLYAVEDYPRVAPSR</sequence>
<protein>
    <recommendedName>
        <fullName evidence="1">N-acetyltransferase domain-containing protein</fullName>
    </recommendedName>
</protein>
<gene>
    <name evidence="2" type="ORF">FB467_3085</name>
</gene>
<dbReference type="InterPro" id="IPR000182">
    <property type="entry name" value="GNAT_dom"/>
</dbReference>
<dbReference type="RefSeq" id="WP_141785861.1">
    <property type="nucleotide sequence ID" value="NZ_BAAAIK010000001.1"/>
</dbReference>
<feature type="domain" description="N-acetyltransferase" evidence="1">
    <location>
        <begin position="6"/>
        <end position="174"/>
    </location>
</feature>
<evidence type="ECO:0000313" key="3">
    <source>
        <dbReference type="Proteomes" id="UP000319516"/>
    </source>
</evidence>
<keyword evidence="3" id="KW-1185">Reference proteome</keyword>
<evidence type="ECO:0000259" key="1">
    <source>
        <dbReference type="PROSITE" id="PS51186"/>
    </source>
</evidence>
<dbReference type="Gene3D" id="3.40.630.30">
    <property type="match status" value="1"/>
</dbReference>
<dbReference type="CDD" id="cd04301">
    <property type="entry name" value="NAT_SF"/>
    <property type="match status" value="1"/>
</dbReference>
<proteinExistence type="predicted"/>
<accession>A0A542YV03</accession>
<evidence type="ECO:0000313" key="2">
    <source>
        <dbReference type="EMBL" id="TQL51918.1"/>
    </source>
</evidence>
<dbReference type="SUPFAM" id="SSF55729">
    <property type="entry name" value="Acyl-CoA N-acyltransferases (Nat)"/>
    <property type="match status" value="1"/>
</dbReference>
<reference evidence="2 3" key="1">
    <citation type="submission" date="2019-06" db="EMBL/GenBank/DDBJ databases">
        <title>Sequencing the genomes of 1000 actinobacteria strains.</title>
        <authorList>
            <person name="Klenk H.-P."/>
        </authorList>
    </citation>
    <scope>NUCLEOTIDE SEQUENCE [LARGE SCALE GENOMIC DNA]</scope>
    <source>
        <strain evidence="2 3">DSM 12335</strain>
    </source>
</reference>
<dbReference type="EMBL" id="VFOP01000001">
    <property type="protein sequence ID" value="TQL51918.1"/>
    <property type="molecule type" value="Genomic_DNA"/>
</dbReference>
<dbReference type="Proteomes" id="UP000319516">
    <property type="component" value="Unassembled WGS sequence"/>
</dbReference>
<dbReference type="PROSITE" id="PS51186">
    <property type="entry name" value="GNAT"/>
    <property type="match status" value="1"/>
</dbReference>
<name>A0A542YV03_9MICO</name>
<dbReference type="GO" id="GO:0016747">
    <property type="term" value="F:acyltransferase activity, transferring groups other than amino-acyl groups"/>
    <property type="evidence" value="ECO:0007669"/>
    <property type="project" value="InterPro"/>
</dbReference>